<dbReference type="Pfam" id="PF03352">
    <property type="entry name" value="Adenine_glyco"/>
    <property type="match status" value="1"/>
</dbReference>
<evidence type="ECO:0000256" key="6">
    <source>
        <dbReference type="ARBA" id="ARBA00052558"/>
    </source>
</evidence>
<evidence type="ECO:0000313" key="11">
    <source>
        <dbReference type="Proteomes" id="UP000035444"/>
    </source>
</evidence>
<dbReference type="NCBIfam" id="TIGR00624">
    <property type="entry name" value="tag"/>
    <property type="match status" value="1"/>
</dbReference>
<dbReference type="GO" id="GO:0006284">
    <property type="term" value="P:base-excision repair"/>
    <property type="evidence" value="ECO:0007669"/>
    <property type="project" value="InterPro"/>
</dbReference>
<evidence type="ECO:0000256" key="1">
    <source>
        <dbReference type="ARBA" id="ARBA00022723"/>
    </source>
</evidence>
<dbReference type="STRING" id="1489064.WH96_09080"/>
<dbReference type="Gene3D" id="1.10.340.30">
    <property type="entry name" value="Hypothetical protein, domain 2"/>
    <property type="match status" value="1"/>
</dbReference>
<dbReference type="RefSeq" id="WP_047763866.1">
    <property type="nucleotide sequence ID" value="NZ_LAQL01000006.1"/>
</dbReference>
<proteinExistence type="predicted"/>
<dbReference type="InterPro" id="IPR011257">
    <property type="entry name" value="DNA_glycosylase"/>
</dbReference>
<evidence type="ECO:0000256" key="5">
    <source>
        <dbReference type="ARBA" id="ARBA00023204"/>
    </source>
</evidence>
<evidence type="ECO:0000256" key="2">
    <source>
        <dbReference type="ARBA" id="ARBA00022763"/>
    </source>
</evidence>
<dbReference type="SUPFAM" id="SSF48150">
    <property type="entry name" value="DNA-glycosylase"/>
    <property type="match status" value="1"/>
</dbReference>
<gene>
    <name evidence="10" type="ORF">WH96_09080</name>
</gene>
<accession>A0A0H2MVC4</accession>
<dbReference type="PATRIC" id="fig|1489064.4.peg.3095"/>
<dbReference type="GO" id="GO:0008725">
    <property type="term" value="F:DNA-3-methyladenine glycosylase activity"/>
    <property type="evidence" value="ECO:0007669"/>
    <property type="project" value="UniProtKB-EC"/>
</dbReference>
<feature type="binding site" evidence="9">
    <location>
        <position position="182"/>
    </location>
    <ligand>
        <name>Zn(2+)</name>
        <dbReference type="ChEBI" id="CHEBI:29105"/>
    </ligand>
</feature>
<reference evidence="10 11" key="1">
    <citation type="submission" date="2015-03" db="EMBL/GenBank/DDBJ databases">
        <title>Genome Sequence of Kiloniella spongiae MEBiC09566, isolated from a marine sponge.</title>
        <authorList>
            <person name="Shao Z."/>
            <person name="Wang L."/>
            <person name="Li X."/>
        </authorList>
    </citation>
    <scope>NUCLEOTIDE SEQUENCE [LARGE SCALE GENOMIC DNA]</scope>
    <source>
        <strain evidence="10 11">MEBiC09566</strain>
    </source>
</reference>
<dbReference type="Proteomes" id="UP000035444">
    <property type="component" value="Unassembled WGS sequence"/>
</dbReference>
<evidence type="ECO:0000256" key="8">
    <source>
        <dbReference type="ARBA" id="ARBA00066766"/>
    </source>
</evidence>
<comment type="function">
    <text evidence="7">Hydrolysis of the deoxyribose N-glycosidic bond to excise 3-methyladenine from the damaged DNA polymer formed by alkylation lesions.</text>
</comment>
<feature type="binding site" evidence="9">
    <location>
        <position position="186"/>
    </location>
    <ligand>
        <name>Zn(2+)</name>
        <dbReference type="ChEBI" id="CHEBI:29105"/>
    </ligand>
</feature>
<dbReference type="FunFam" id="1.10.340.30:FF:000009">
    <property type="entry name" value="DNA-3-methyladenine glycosylase I"/>
    <property type="match status" value="1"/>
</dbReference>
<dbReference type="InterPro" id="IPR052891">
    <property type="entry name" value="DNA-3mA_glycosylase"/>
</dbReference>
<evidence type="ECO:0000256" key="3">
    <source>
        <dbReference type="ARBA" id="ARBA00022801"/>
    </source>
</evidence>
<feature type="binding site" evidence="9">
    <location>
        <position position="10"/>
    </location>
    <ligand>
        <name>Zn(2+)</name>
        <dbReference type="ChEBI" id="CHEBI:29105"/>
    </ligand>
</feature>
<keyword evidence="3" id="KW-0378">Hydrolase</keyword>
<evidence type="ECO:0000256" key="7">
    <source>
        <dbReference type="ARBA" id="ARBA00057608"/>
    </source>
</evidence>
<dbReference type="PANTHER" id="PTHR30037">
    <property type="entry name" value="DNA-3-METHYLADENINE GLYCOSYLASE 1"/>
    <property type="match status" value="1"/>
</dbReference>
<comment type="caution">
    <text evidence="10">The sequence shown here is derived from an EMBL/GenBank/DDBJ whole genome shotgun (WGS) entry which is preliminary data.</text>
</comment>
<dbReference type="InterPro" id="IPR005019">
    <property type="entry name" value="Adenine_glyco"/>
</dbReference>
<evidence type="ECO:0000256" key="9">
    <source>
        <dbReference type="PIRSR" id="PIRSR604597-1"/>
    </source>
</evidence>
<comment type="catalytic activity">
    <reaction evidence="6">
        <text>Hydrolysis of alkylated DNA, releasing 3-methyladenine.</text>
        <dbReference type="EC" id="3.2.2.20"/>
    </reaction>
</comment>
<dbReference type="EMBL" id="LAQL01000006">
    <property type="protein sequence ID" value="KLN60650.1"/>
    <property type="molecule type" value="Genomic_DNA"/>
</dbReference>
<dbReference type="InterPro" id="IPR004597">
    <property type="entry name" value="Tag"/>
</dbReference>
<keyword evidence="2" id="KW-0227">DNA damage</keyword>
<feature type="binding site" evidence="9">
    <location>
        <position position="23"/>
    </location>
    <ligand>
        <name>Zn(2+)</name>
        <dbReference type="ChEBI" id="CHEBI:29105"/>
    </ligand>
</feature>
<name>A0A0H2MVC4_9PROT</name>
<keyword evidence="5" id="KW-0234">DNA repair</keyword>
<keyword evidence="11" id="KW-1185">Reference proteome</keyword>
<protein>
    <recommendedName>
        <fullName evidence="8">DNA-3-methyladenine glycosylase I</fullName>
        <ecNumber evidence="8">3.2.2.20</ecNumber>
    </recommendedName>
</protein>
<evidence type="ECO:0000256" key="4">
    <source>
        <dbReference type="ARBA" id="ARBA00022833"/>
    </source>
</evidence>
<dbReference type="EC" id="3.2.2.20" evidence="8"/>
<evidence type="ECO:0000313" key="10">
    <source>
        <dbReference type="EMBL" id="KLN60650.1"/>
    </source>
</evidence>
<dbReference type="AlphaFoldDB" id="A0A0H2MVC4"/>
<dbReference type="PANTHER" id="PTHR30037:SF4">
    <property type="entry name" value="DNA-3-METHYLADENINE GLYCOSYLASE I"/>
    <property type="match status" value="1"/>
</dbReference>
<dbReference type="GO" id="GO:0046872">
    <property type="term" value="F:metal ion binding"/>
    <property type="evidence" value="ECO:0007669"/>
    <property type="project" value="UniProtKB-KW"/>
</dbReference>
<sequence length="196" mass="22315">MSSNQEKQRCGWVSDEPLYLDYHDEEWGVPITDDRELFEMLILEGAQAGLSWITVLRKRENYRCAFAGFDPHKIAGFTEDDVERLMLDAGLVRNRLKINSVISNAQAWLEIMKAGEGAFRDLVWSVVGGKTRVNAWTDLSQVPASTEESEKLSKLLKKNGFRFVGPTICYAFMQACGMINDHTVDCFCYKKHAPRI</sequence>
<keyword evidence="4 9" id="KW-0862">Zinc</keyword>
<organism evidence="10 11">
    <name type="scientific">Kiloniella spongiae</name>
    <dbReference type="NCBI Taxonomy" id="1489064"/>
    <lineage>
        <taxon>Bacteria</taxon>
        <taxon>Pseudomonadati</taxon>
        <taxon>Pseudomonadota</taxon>
        <taxon>Alphaproteobacteria</taxon>
        <taxon>Rhodospirillales</taxon>
        <taxon>Kiloniellaceae</taxon>
        <taxon>Kiloniella</taxon>
    </lineage>
</organism>
<keyword evidence="1 9" id="KW-0479">Metal-binding</keyword>